<evidence type="ECO:0000259" key="4">
    <source>
        <dbReference type="PROSITE" id="PS50048"/>
    </source>
</evidence>
<dbReference type="Pfam" id="PF04082">
    <property type="entry name" value="Fungal_trans"/>
    <property type="match status" value="1"/>
</dbReference>
<sequence>MPGAGPLQANKRGSAVPSQDGSSSKRSRVSRACDQCRTAREKCDGKPTCSTCSTSNRPCTYTTNPKKRGIQPGYIRTLELALTWLFNNSDAESLLTQKLTREGLQSALLGKETNNKESNKLHRAWRKSKFCKDVDRLLSGSEVDPHQEMQESEDEQSEEEVEDVPLPSNLTPILPDARSVVERPIQSSRSYQSPPIQLATIGLTPLPTARWQLFDVYFAYTHSWFPLCEKHDVLKLTYSYPDEGLPLSSTMPGSGDHAELWGILALASVQENAFAKESNTNLVHDSTPYQLYSITRSLIPLELGSFQLGHVKALLLLALINVSQSEIEAAWLLVGYASRILLCLEQSELVSRPNLRYKHSFFGCFLLDTLLSMQSGRRPYLQVDDVERIGKLDTDGLEEWQPWTGCQNTQSSLPPSRSPVLSLSSFNNIVELAGILSTSVSPTHSTHSNHTLQEALGRLEMWKVSLPPTFDYIRSERVTVPYTPPAIVLQILFSMCTLRLSSQSPAQQIVRLLESIRKCMGLASLPPILPSLLHLLVRDRYFDLDHGLRARLQKFQADLSRSWPSFGSTNVQIPTPESIQIPFNTSYIPLGTAERPRTSSTLLDDILPDMNTSSNPQSLVFQNSMPEFHTSNFDGFNPPLMQHRNSTASRDIENFFDELASLDGAERLENQPQFMQNLGFAPDANIADLLSSDFGIVNSLPQTYLQHGADHAQLDQAHFFNGG</sequence>
<dbReference type="SMART" id="SM00066">
    <property type="entry name" value="GAL4"/>
    <property type="match status" value="1"/>
</dbReference>
<gene>
    <name evidence="5" type="ORF">B0J11DRAFT_422603</name>
</gene>
<name>A0A9P9EL98_9PLEO</name>
<dbReference type="AlphaFoldDB" id="A0A9P9EL98"/>
<dbReference type="InterPro" id="IPR001138">
    <property type="entry name" value="Zn2Cys6_DnaBD"/>
</dbReference>
<keyword evidence="6" id="KW-1185">Reference proteome</keyword>
<comment type="caution">
    <text evidence="5">The sequence shown here is derived from an EMBL/GenBank/DDBJ whole genome shotgun (WGS) entry which is preliminary data.</text>
</comment>
<evidence type="ECO:0000256" key="3">
    <source>
        <dbReference type="SAM" id="MobiDB-lite"/>
    </source>
</evidence>
<dbReference type="GO" id="GO:0000981">
    <property type="term" value="F:DNA-binding transcription factor activity, RNA polymerase II-specific"/>
    <property type="evidence" value="ECO:0007669"/>
    <property type="project" value="InterPro"/>
</dbReference>
<evidence type="ECO:0000313" key="5">
    <source>
        <dbReference type="EMBL" id="KAH7139101.1"/>
    </source>
</evidence>
<dbReference type="GO" id="GO:0006351">
    <property type="term" value="P:DNA-templated transcription"/>
    <property type="evidence" value="ECO:0007669"/>
    <property type="project" value="InterPro"/>
</dbReference>
<dbReference type="GO" id="GO:0003677">
    <property type="term" value="F:DNA binding"/>
    <property type="evidence" value="ECO:0007669"/>
    <property type="project" value="InterPro"/>
</dbReference>
<dbReference type="CDD" id="cd00067">
    <property type="entry name" value="GAL4"/>
    <property type="match status" value="1"/>
</dbReference>
<accession>A0A9P9EL98</accession>
<dbReference type="Proteomes" id="UP000700596">
    <property type="component" value="Unassembled WGS sequence"/>
</dbReference>
<keyword evidence="2" id="KW-0539">Nucleus</keyword>
<keyword evidence="1" id="KW-0479">Metal-binding</keyword>
<dbReference type="SMART" id="SM00906">
    <property type="entry name" value="Fungal_trans"/>
    <property type="match status" value="1"/>
</dbReference>
<dbReference type="PROSITE" id="PS00463">
    <property type="entry name" value="ZN2_CY6_FUNGAL_1"/>
    <property type="match status" value="1"/>
</dbReference>
<reference evidence="5" key="1">
    <citation type="journal article" date="2021" name="Nat. Commun.">
        <title>Genetic determinants of endophytism in the Arabidopsis root mycobiome.</title>
        <authorList>
            <person name="Mesny F."/>
            <person name="Miyauchi S."/>
            <person name="Thiergart T."/>
            <person name="Pickel B."/>
            <person name="Atanasova L."/>
            <person name="Karlsson M."/>
            <person name="Huettel B."/>
            <person name="Barry K.W."/>
            <person name="Haridas S."/>
            <person name="Chen C."/>
            <person name="Bauer D."/>
            <person name="Andreopoulos W."/>
            <person name="Pangilinan J."/>
            <person name="LaButti K."/>
            <person name="Riley R."/>
            <person name="Lipzen A."/>
            <person name="Clum A."/>
            <person name="Drula E."/>
            <person name="Henrissat B."/>
            <person name="Kohler A."/>
            <person name="Grigoriev I.V."/>
            <person name="Martin F.M."/>
            <person name="Hacquard S."/>
        </authorList>
    </citation>
    <scope>NUCLEOTIDE SEQUENCE</scope>
    <source>
        <strain evidence="5">MPI-CAGE-CH-0243</strain>
    </source>
</reference>
<dbReference type="InterPro" id="IPR007219">
    <property type="entry name" value="XnlR_reg_dom"/>
</dbReference>
<dbReference type="InterPro" id="IPR052783">
    <property type="entry name" value="Metabolic/Drug-Res_Regulator"/>
</dbReference>
<dbReference type="PANTHER" id="PTHR47655:SF2">
    <property type="entry name" value="QUINIC ACID UTILIZATION ACTIVATOR"/>
    <property type="match status" value="1"/>
</dbReference>
<evidence type="ECO:0000256" key="2">
    <source>
        <dbReference type="ARBA" id="ARBA00023242"/>
    </source>
</evidence>
<dbReference type="OrthoDB" id="3364175at2759"/>
<proteinExistence type="predicted"/>
<dbReference type="PROSITE" id="PS50048">
    <property type="entry name" value="ZN2_CY6_FUNGAL_2"/>
    <property type="match status" value="1"/>
</dbReference>
<protein>
    <recommendedName>
        <fullName evidence="4">Zn(2)-C6 fungal-type domain-containing protein</fullName>
    </recommendedName>
</protein>
<dbReference type="InterPro" id="IPR036864">
    <property type="entry name" value="Zn2-C6_fun-type_DNA-bd_sf"/>
</dbReference>
<feature type="region of interest" description="Disordered" evidence="3">
    <location>
        <begin position="1"/>
        <end position="31"/>
    </location>
</feature>
<organism evidence="5 6">
    <name type="scientific">Dendryphion nanum</name>
    <dbReference type="NCBI Taxonomy" id="256645"/>
    <lineage>
        <taxon>Eukaryota</taxon>
        <taxon>Fungi</taxon>
        <taxon>Dikarya</taxon>
        <taxon>Ascomycota</taxon>
        <taxon>Pezizomycotina</taxon>
        <taxon>Dothideomycetes</taxon>
        <taxon>Pleosporomycetidae</taxon>
        <taxon>Pleosporales</taxon>
        <taxon>Torulaceae</taxon>
        <taxon>Dendryphion</taxon>
    </lineage>
</organism>
<dbReference type="CDD" id="cd12148">
    <property type="entry name" value="fungal_TF_MHR"/>
    <property type="match status" value="1"/>
</dbReference>
<feature type="compositionally biased region" description="Acidic residues" evidence="3">
    <location>
        <begin position="150"/>
        <end position="163"/>
    </location>
</feature>
<evidence type="ECO:0000256" key="1">
    <source>
        <dbReference type="ARBA" id="ARBA00022723"/>
    </source>
</evidence>
<dbReference type="EMBL" id="JAGMWT010000001">
    <property type="protein sequence ID" value="KAH7139101.1"/>
    <property type="molecule type" value="Genomic_DNA"/>
</dbReference>
<evidence type="ECO:0000313" key="6">
    <source>
        <dbReference type="Proteomes" id="UP000700596"/>
    </source>
</evidence>
<dbReference type="PANTHER" id="PTHR47655">
    <property type="entry name" value="QUINIC ACID UTILIZATION ACTIVATOR"/>
    <property type="match status" value="1"/>
</dbReference>
<dbReference type="GO" id="GO:0008270">
    <property type="term" value="F:zinc ion binding"/>
    <property type="evidence" value="ECO:0007669"/>
    <property type="project" value="InterPro"/>
</dbReference>
<dbReference type="GO" id="GO:0045944">
    <property type="term" value="P:positive regulation of transcription by RNA polymerase II"/>
    <property type="evidence" value="ECO:0007669"/>
    <property type="project" value="TreeGrafter"/>
</dbReference>
<dbReference type="Pfam" id="PF00172">
    <property type="entry name" value="Zn_clus"/>
    <property type="match status" value="1"/>
</dbReference>
<feature type="domain" description="Zn(2)-C6 fungal-type" evidence="4">
    <location>
        <begin position="32"/>
        <end position="61"/>
    </location>
</feature>
<dbReference type="SUPFAM" id="SSF57701">
    <property type="entry name" value="Zn2/Cys6 DNA-binding domain"/>
    <property type="match status" value="1"/>
</dbReference>
<dbReference type="Gene3D" id="4.10.240.10">
    <property type="entry name" value="Zn(2)-C6 fungal-type DNA-binding domain"/>
    <property type="match status" value="1"/>
</dbReference>
<feature type="region of interest" description="Disordered" evidence="3">
    <location>
        <begin position="141"/>
        <end position="173"/>
    </location>
</feature>